<comment type="caution">
    <text evidence="1">The sequence shown here is derived from an EMBL/GenBank/DDBJ whole genome shotgun (WGS) entry which is preliminary data.</text>
</comment>
<gene>
    <name evidence="1" type="ORF">S01H1_69450</name>
</gene>
<dbReference type="InterPro" id="IPR015421">
    <property type="entry name" value="PyrdxlP-dep_Trfase_major"/>
</dbReference>
<dbReference type="GO" id="GO:0008483">
    <property type="term" value="F:transaminase activity"/>
    <property type="evidence" value="ECO:0007669"/>
    <property type="project" value="TreeGrafter"/>
</dbReference>
<evidence type="ECO:0000313" key="1">
    <source>
        <dbReference type="EMBL" id="GAG39930.1"/>
    </source>
</evidence>
<proteinExistence type="predicted"/>
<reference evidence="1" key="1">
    <citation type="journal article" date="2014" name="Front. Microbiol.">
        <title>High frequency of phylogenetically diverse reductive dehalogenase-homologous genes in deep subseafloor sedimentary metagenomes.</title>
        <authorList>
            <person name="Kawai M."/>
            <person name="Futagami T."/>
            <person name="Toyoda A."/>
            <person name="Takaki Y."/>
            <person name="Nishi S."/>
            <person name="Hori S."/>
            <person name="Arai W."/>
            <person name="Tsubouchi T."/>
            <person name="Morono Y."/>
            <person name="Uchiyama I."/>
            <person name="Ito T."/>
            <person name="Fujiyama A."/>
            <person name="Inagaki F."/>
            <person name="Takami H."/>
        </authorList>
    </citation>
    <scope>NUCLEOTIDE SEQUENCE</scope>
    <source>
        <strain evidence="1">Expedition CK06-06</strain>
    </source>
</reference>
<dbReference type="SUPFAM" id="SSF53383">
    <property type="entry name" value="PLP-dependent transferases"/>
    <property type="match status" value="1"/>
</dbReference>
<dbReference type="InterPro" id="IPR000653">
    <property type="entry name" value="DegT/StrS_aminotransferase"/>
</dbReference>
<sequence>ITKDSKKFINENEGPWYHEMQELGFNYRLTDIQCALGISQLNRISKFIEKRREIAEKYDKAFENNQNIENLKENQNQFNPYHLYVIKVKNKETRLKLFKHLQQKDIFCQVHYIPVYWHPYYQRLGYKKGICLKAEKFYERIISLPMYPTLKKEEQELIIREISRWIK</sequence>
<feature type="non-terminal residue" evidence="1">
    <location>
        <position position="1"/>
    </location>
</feature>
<dbReference type="InterPro" id="IPR015424">
    <property type="entry name" value="PyrdxlP-dep_Trfase"/>
</dbReference>
<dbReference type="GO" id="GO:0000271">
    <property type="term" value="P:polysaccharide biosynthetic process"/>
    <property type="evidence" value="ECO:0007669"/>
    <property type="project" value="TreeGrafter"/>
</dbReference>
<dbReference type="PANTHER" id="PTHR30244:SF34">
    <property type="entry name" value="DTDP-4-AMINO-4,6-DIDEOXYGALACTOSE TRANSAMINASE"/>
    <property type="match status" value="1"/>
</dbReference>
<dbReference type="Gene3D" id="3.40.640.10">
    <property type="entry name" value="Type I PLP-dependent aspartate aminotransferase-like (Major domain)"/>
    <property type="match status" value="1"/>
</dbReference>
<dbReference type="PANTHER" id="PTHR30244">
    <property type="entry name" value="TRANSAMINASE"/>
    <property type="match status" value="1"/>
</dbReference>
<dbReference type="InterPro" id="IPR015422">
    <property type="entry name" value="PyrdxlP-dep_Trfase_small"/>
</dbReference>
<dbReference type="AlphaFoldDB" id="X0XA26"/>
<dbReference type="EMBL" id="BARS01046113">
    <property type="protein sequence ID" value="GAG39930.1"/>
    <property type="molecule type" value="Genomic_DNA"/>
</dbReference>
<dbReference type="Pfam" id="PF01041">
    <property type="entry name" value="DegT_DnrJ_EryC1"/>
    <property type="match status" value="1"/>
</dbReference>
<organism evidence="1">
    <name type="scientific">marine sediment metagenome</name>
    <dbReference type="NCBI Taxonomy" id="412755"/>
    <lineage>
        <taxon>unclassified sequences</taxon>
        <taxon>metagenomes</taxon>
        <taxon>ecological metagenomes</taxon>
    </lineage>
</organism>
<protein>
    <recommendedName>
        <fullName evidence="2">DegT/DnrJ/EryC1/StrS aminotransferase family protein</fullName>
    </recommendedName>
</protein>
<dbReference type="GO" id="GO:0030170">
    <property type="term" value="F:pyridoxal phosphate binding"/>
    <property type="evidence" value="ECO:0007669"/>
    <property type="project" value="TreeGrafter"/>
</dbReference>
<accession>X0XA26</accession>
<evidence type="ECO:0008006" key="2">
    <source>
        <dbReference type="Google" id="ProtNLM"/>
    </source>
</evidence>
<dbReference type="Gene3D" id="3.90.1150.10">
    <property type="entry name" value="Aspartate Aminotransferase, domain 1"/>
    <property type="match status" value="1"/>
</dbReference>
<name>X0XA26_9ZZZZ</name>